<dbReference type="EMBL" id="BK014765">
    <property type="protein sequence ID" value="DAD74789.1"/>
    <property type="molecule type" value="Genomic_DNA"/>
</dbReference>
<dbReference type="Pfam" id="PF09588">
    <property type="entry name" value="YqaJ"/>
    <property type="match status" value="1"/>
</dbReference>
<dbReference type="PANTHER" id="PTHR46609">
    <property type="entry name" value="EXONUCLEASE, PHAGE-TYPE/RECB, C-TERMINAL DOMAIN-CONTAINING PROTEIN"/>
    <property type="match status" value="1"/>
</dbReference>
<reference evidence="2" key="1">
    <citation type="journal article" date="2021" name="Proc. Natl. Acad. Sci. U.S.A.">
        <title>A Catalog of Tens of Thousands of Viruses from Human Metagenomes Reveals Hidden Associations with Chronic Diseases.</title>
        <authorList>
            <person name="Tisza M.J."/>
            <person name="Buck C.B."/>
        </authorList>
    </citation>
    <scope>NUCLEOTIDE SEQUENCE</scope>
    <source>
        <strain evidence="2">CtZPw9</strain>
    </source>
</reference>
<dbReference type="Gene3D" id="3.90.320.10">
    <property type="match status" value="1"/>
</dbReference>
<keyword evidence="2" id="KW-0540">Nuclease</keyword>
<proteinExistence type="predicted"/>
<dbReference type="PANTHER" id="PTHR46609:SF6">
    <property type="entry name" value="EXONUCLEASE, PHAGE-TYPE_RECB, C-TERMINAL DOMAIN-CONTAINING PROTEIN-RELATED"/>
    <property type="match status" value="1"/>
</dbReference>
<evidence type="ECO:0000259" key="1">
    <source>
        <dbReference type="Pfam" id="PF09588"/>
    </source>
</evidence>
<name>A0A8S5LXM3_9CAUD</name>
<dbReference type="InterPro" id="IPR017482">
    <property type="entry name" value="Lambda-type_endonuclease"/>
</dbReference>
<dbReference type="InterPro" id="IPR019080">
    <property type="entry name" value="YqaJ_viral_recombinase"/>
</dbReference>
<protein>
    <submittedName>
        <fullName evidence="2">Exonuclease</fullName>
    </submittedName>
</protein>
<sequence length="298" mass="33458">MKWYQLRKKAIKQPLKPGSPEWTRKITASKVAAIMKVSPYTSKYALWHTMKGNIEGQSPTREIAQRGHILEDAIAKWYAQQHPEYAVVNPHGLAWSREVITATPDRIIVIPEAGKKSPEVVALLECKTAMNGMEWGAPGSGGDGIPLGYYAQVQAQMFCTGVKKCVVAALVAMQFREYVIEYDEQYVDRMRLECSEFAASLESGIEPNFSDEEGDMSVYEAVRELHPDIDDALVIASDDAAVRIERFQRIKKLYKQTEAIAKNWASVEMGRAAELDYNGRPIAKRQARGNGKPFIVFK</sequence>
<dbReference type="GO" id="GO:0004527">
    <property type="term" value="F:exonuclease activity"/>
    <property type="evidence" value="ECO:0007669"/>
    <property type="project" value="UniProtKB-KW"/>
</dbReference>
<accession>A0A8S5LXM3</accession>
<keyword evidence="2" id="KW-0378">Hydrolase</keyword>
<dbReference type="SUPFAM" id="SSF52980">
    <property type="entry name" value="Restriction endonuclease-like"/>
    <property type="match status" value="1"/>
</dbReference>
<dbReference type="NCBIfam" id="TIGR03033">
    <property type="entry name" value="phage_rel_nuc"/>
    <property type="match status" value="1"/>
</dbReference>
<keyword evidence="2" id="KW-0269">Exonuclease</keyword>
<dbReference type="InterPro" id="IPR051703">
    <property type="entry name" value="NF-kappa-B_Signaling_Reg"/>
</dbReference>
<evidence type="ECO:0000313" key="2">
    <source>
        <dbReference type="EMBL" id="DAD74789.1"/>
    </source>
</evidence>
<feature type="domain" description="YqaJ viral recombinase" evidence="1">
    <location>
        <begin position="2"/>
        <end position="162"/>
    </location>
</feature>
<dbReference type="InterPro" id="IPR011335">
    <property type="entry name" value="Restrct_endonuc-II-like"/>
</dbReference>
<organism evidence="2">
    <name type="scientific">Siphoviridae sp. ctZPw9</name>
    <dbReference type="NCBI Taxonomy" id="2826383"/>
    <lineage>
        <taxon>Viruses</taxon>
        <taxon>Duplodnaviria</taxon>
        <taxon>Heunggongvirae</taxon>
        <taxon>Uroviricota</taxon>
        <taxon>Caudoviricetes</taxon>
    </lineage>
</organism>
<dbReference type="InterPro" id="IPR011604">
    <property type="entry name" value="PDDEXK-like_dom_sf"/>
</dbReference>